<dbReference type="OMA" id="PWRRSWI"/>
<dbReference type="Proteomes" id="UP000014978">
    <property type="component" value="Unassembled WGS sequence"/>
</dbReference>
<dbReference type="GO" id="GO:0001003">
    <property type="term" value="F:RNA polymerase III type 2 promoter sequence-specific DNA binding"/>
    <property type="evidence" value="ECO:0007669"/>
    <property type="project" value="TreeGrafter"/>
</dbReference>
<feature type="domain" description="Transcription factor IIIC subunit 5 HTH" evidence="1">
    <location>
        <begin position="106"/>
        <end position="238"/>
    </location>
</feature>
<evidence type="ECO:0000259" key="1">
    <source>
        <dbReference type="Pfam" id="PF09734"/>
    </source>
</evidence>
<evidence type="ECO:0000313" key="2">
    <source>
        <dbReference type="EMBL" id="EPR78127.1"/>
    </source>
</evidence>
<dbReference type="HOGENOM" id="CLU_824125_0_0_1"/>
<dbReference type="GO" id="GO:0001002">
    <property type="term" value="F:RNA polymerase III type 1 promoter sequence-specific DNA binding"/>
    <property type="evidence" value="ECO:0007669"/>
    <property type="project" value="TreeGrafter"/>
</dbReference>
<dbReference type="AlphaFoldDB" id="S7W8S9"/>
<dbReference type="InterPro" id="IPR019136">
    <property type="entry name" value="TF_IIIC_su-5_HTH"/>
</dbReference>
<keyword evidence="3" id="KW-1185">Reference proteome</keyword>
<reference evidence="3" key="1">
    <citation type="journal article" date="2013" name="PLoS Genet.">
        <title>The genome of Spraguea lophii and the basis of host-microsporidian interactions.</title>
        <authorList>
            <person name="Campbell S.E."/>
            <person name="Williams T.A."/>
            <person name="Yousuf A."/>
            <person name="Soanes D.M."/>
            <person name="Paszkiewicz K.H."/>
            <person name="Williams B.A.P."/>
        </authorList>
    </citation>
    <scope>NUCLEOTIDE SEQUENCE [LARGE SCALE GENOMIC DNA]</scope>
    <source>
        <strain evidence="3">42_110</strain>
    </source>
</reference>
<sequence>MVDVVDYPLLLKNTDIYLEKRDDVYESKLLQSVDGKIITASKSSKHAYIIEIINNEVTYKQVDLYEFEFSDFYIPNSDFATKFYSNFIQQLKNYEIGLDLDHMATFPPEFYFPMSTPSIISTSGNFKSFDLKDYQCEQTKKNMPYFTKYGEWPIECNMEIISGERNEEAENAFKKLFEIKKIWKFIDIKKDYSHLQKYKKYLPLIAYYCTNGPWQTSWIKYGYNPTTDVNAYKYQVLPIKRKKALYLDEETIAEIESDRNKYLKKECDRKNGYLSDKLIDLIKKKYQTSLDVVNEDGSDMEYELED</sequence>
<dbReference type="GO" id="GO:0000127">
    <property type="term" value="C:transcription factor TFIIIC complex"/>
    <property type="evidence" value="ECO:0007669"/>
    <property type="project" value="InterPro"/>
</dbReference>
<dbReference type="VEuPathDB" id="MicrosporidiaDB:SLOPH_2211"/>
<protein>
    <submittedName>
        <fullName evidence="2">Tau95 like protein</fullName>
    </submittedName>
</protein>
<dbReference type="Pfam" id="PF09734">
    <property type="entry name" value="Tau95"/>
    <property type="match status" value="1"/>
</dbReference>
<evidence type="ECO:0000313" key="3">
    <source>
        <dbReference type="Proteomes" id="UP000014978"/>
    </source>
</evidence>
<name>S7W8S9_SPRLO</name>
<dbReference type="PANTHER" id="PTHR13230:SF5">
    <property type="entry name" value="GENERAL TRANSCRIPTION FACTOR 3C POLYPEPTIDE 5"/>
    <property type="match status" value="1"/>
</dbReference>
<dbReference type="STRING" id="1358809.S7W8S9"/>
<organism evidence="2 3">
    <name type="scientific">Spraguea lophii (strain 42_110)</name>
    <name type="common">Microsporidian parasite</name>
    <dbReference type="NCBI Taxonomy" id="1358809"/>
    <lineage>
        <taxon>Eukaryota</taxon>
        <taxon>Fungi</taxon>
        <taxon>Fungi incertae sedis</taxon>
        <taxon>Microsporidia</taxon>
        <taxon>Spragueidae</taxon>
        <taxon>Spraguea</taxon>
    </lineage>
</organism>
<dbReference type="PANTHER" id="PTHR13230">
    <property type="entry name" value="GENERAL TRANSCRIPTION FACTOR IIIC, POLYPEPTIDE 5"/>
    <property type="match status" value="1"/>
</dbReference>
<dbReference type="GO" id="GO:0006384">
    <property type="term" value="P:transcription initiation at RNA polymerase III promoter"/>
    <property type="evidence" value="ECO:0007669"/>
    <property type="project" value="InterPro"/>
</dbReference>
<proteinExistence type="predicted"/>
<comment type="caution">
    <text evidence="2">The sequence shown here is derived from an EMBL/GenBank/DDBJ whole genome shotgun (WGS) entry which is preliminary data.</text>
</comment>
<dbReference type="InterPro" id="IPR040454">
    <property type="entry name" value="TF_IIIC_Tfc1/Sfc1"/>
</dbReference>
<dbReference type="OrthoDB" id="5598268at2759"/>
<dbReference type="EMBL" id="ATCN01001018">
    <property type="protein sequence ID" value="EPR78127.1"/>
    <property type="molecule type" value="Genomic_DNA"/>
</dbReference>
<accession>S7W8S9</accession>
<gene>
    <name evidence="2" type="ORF">SLOPH_2211</name>
</gene>
<dbReference type="InParanoid" id="S7W8S9"/>